<comment type="caution">
    <text evidence="2">The sequence shown here is derived from an EMBL/GenBank/DDBJ whole genome shotgun (WGS) entry which is preliminary data.</text>
</comment>
<proteinExistence type="predicted"/>
<feature type="compositionally biased region" description="Basic and acidic residues" evidence="1">
    <location>
        <begin position="257"/>
        <end position="271"/>
    </location>
</feature>
<dbReference type="AlphaFoldDB" id="A0AA40EHA7"/>
<reference evidence="2" key="1">
    <citation type="submission" date="2023-06" db="EMBL/GenBank/DDBJ databases">
        <title>Genome-scale phylogeny and comparative genomics of the fungal order Sordariales.</title>
        <authorList>
            <consortium name="Lawrence Berkeley National Laboratory"/>
            <person name="Hensen N."/>
            <person name="Bonometti L."/>
            <person name="Westerberg I."/>
            <person name="Brannstrom I.O."/>
            <person name="Guillou S."/>
            <person name="Cros-Aarteil S."/>
            <person name="Calhoun S."/>
            <person name="Haridas S."/>
            <person name="Kuo A."/>
            <person name="Mondo S."/>
            <person name="Pangilinan J."/>
            <person name="Riley R."/>
            <person name="LaButti K."/>
            <person name="Andreopoulos B."/>
            <person name="Lipzen A."/>
            <person name="Chen C."/>
            <person name="Yanf M."/>
            <person name="Daum C."/>
            <person name="Ng V."/>
            <person name="Clum A."/>
            <person name="Steindorff A."/>
            <person name="Ohm R."/>
            <person name="Martin F."/>
            <person name="Silar P."/>
            <person name="Natvig D."/>
            <person name="Lalanne C."/>
            <person name="Gautier V."/>
            <person name="Ament-velasquez S.L."/>
            <person name="Kruys A."/>
            <person name="Hutchinson M.I."/>
            <person name="Powell A.J."/>
            <person name="Barry K."/>
            <person name="Miller A.N."/>
            <person name="Grigoriev I.V."/>
            <person name="Debuchy R."/>
            <person name="Gladieux P."/>
            <person name="Thoren M.H."/>
            <person name="Johannesson H."/>
        </authorList>
    </citation>
    <scope>NUCLEOTIDE SEQUENCE</scope>
    <source>
        <strain evidence="2">SMH3187-1</strain>
    </source>
</reference>
<protein>
    <submittedName>
        <fullName evidence="2">Uncharacterized protein</fullName>
    </submittedName>
</protein>
<organism evidence="2 3">
    <name type="scientific">Schizothecium vesticola</name>
    <dbReference type="NCBI Taxonomy" id="314040"/>
    <lineage>
        <taxon>Eukaryota</taxon>
        <taxon>Fungi</taxon>
        <taxon>Dikarya</taxon>
        <taxon>Ascomycota</taxon>
        <taxon>Pezizomycotina</taxon>
        <taxon>Sordariomycetes</taxon>
        <taxon>Sordariomycetidae</taxon>
        <taxon>Sordariales</taxon>
        <taxon>Schizotheciaceae</taxon>
        <taxon>Schizothecium</taxon>
    </lineage>
</organism>
<evidence type="ECO:0000313" key="2">
    <source>
        <dbReference type="EMBL" id="KAK0737841.1"/>
    </source>
</evidence>
<feature type="compositionally biased region" description="Polar residues" evidence="1">
    <location>
        <begin position="35"/>
        <end position="47"/>
    </location>
</feature>
<accession>A0AA40EHA7</accession>
<keyword evidence="3" id="KW-1185">Reference proteome</keyword>
<feature type="compositionally biased region" description="Low complexity" evidence="1">
    <location>
        <begin position="103"/>
        <end position="120"/>
    </location>
</feature>
<feature type="region of interest" description="Disordered" evidence="1">
    <location>
        <begin position="1"/>
        <end position="80"/>
    </location>
</feature>
<feature type="region of interest" description="Disordered" evidence="1">
    <location>
        <begin position="257"/>
        <end position="296"/>
    </location>
</feature>
<feature type="region of interest" description="Disordered" evidence="1">
    <location>
        <begin position="96"/>
        <end position="120"/>
    </location>
</feature>
<dbReference type="Proteomes" id="UP001172155">
    <property type="component" value="Unassembled WGS sequence"/>
</dbReference>
<gene>
    <name evidence="2" type="ORF">B0T18DRAFT_394245</name>
</gene>
<evidence type="ECO:0000313" key="3">
    <source>
        <dbReference type="Proteomes" id="UP001172155"/>
    </source>
</evidence>
<dbReference type="EMBL" id="JAUKUD010000007">
    <property type="protein sequence ID" value="KAK0737841.1"/>
    <property type="molecule type" value="Genomic_DNA"/>
</dbReference>
<name>A0AA40EHA7_9PEZI</name>
<evidence type="ECO:0000256" key="1">
    <source>
        <dbReference type="SAM" id="MobiDB-lite"/>
    </source>
</evidence>
<sequence>MPEKPCSWSKHLPADEVWVQGQRVKPGAAKETGGQKASPTRGHTTGVTAKRLADISAQHGRRHGDGKRRSKPLANHGRDGNFRHLVLVPERVSAELSSDKAPAVTSATSQGAGAAATSTRGDGRVASVLTGVGAELRGGAAAEYTMTAEKGGKGVGRSVAGDEFGQEKRRRMRESGFRGLSPGRTGVGGMHGWNFDGEADVKAAVAVKIGETAMSRWQRYKSVSVRLPTQCLRLVCDATAGSRGGVVLVVLRTEGRHEGNPDEMPKSRVDDATEAMGGNTRVPFDGDRKGSKSTSRWAGVPAVAADSGIPIVGSNPPGLLVALRDSPRHD</sequence>
<feature type="compositionally biased region" description="Basic residues" evidence="1">
    <location>
        <begin position="59"/>
        <end position="71"/>
    </location>
</feature>